<feature type="compositionally biased region" description="Basic and acidic residues" evidence="11">
    <location>
        <begin position="876"/>
        <end position="887"/>
    </location>
</feature>
<dbReference type="EMBL" id="ATLV01014600">
    <property type="status" value="NOT_ANNOTATED_CDS"/>
    <property type="molecule type" value="Genomic_DNA"/>
</dbReference>
<evidence type="ECO:0000313" key="15">
    <source>
        <dbReference type="EnsemblMetazoa" id="ASIC006544-PA"/>
    </source>
</evidence>
<keyword evidence="16" id="KW-1185">Reference proteome</keyword>
<evidence type="ECO:0000256" key="5">
    <source>
        <dbReference type="ARBA" id="ARBA00022989"/>
    </source>
</evidence>
<feature type="transmembrane region" description="Helical" evidence="12">
    <location>
        <begin position="637"/>
        <end position="655"/>
    </location>
</feature>
<evidence type="ECO:0000256" key="4">
    <source>
        <dbReference type="ARBA" id="ARBA00022737"/>
    </source>
</evidence>
<dbReference type="EnsemblMetazoa" id="ASIC006544-RA">
    <property type="protein sequence ID" value="ASIC006544-PA"/>
    <property type="gene ID" value="ASIC006544"/>
</dbReference>
<feature type="transmembrane region" description="Helical" evidence="12">
    <location>
        <begin position="777"/>
        <end position="800"/>
    </location>
</feature>
<evidence type="ECO:0000313" key="14">
    <source>
        <dbReference type="EMBL" id="KFB39204.1"/>
    </source>
</evidence>
<evidence type="ECO:0000256" key="8">
    <source>
        <dbReference type="ARBA" id="ARBA00023136"/>
    </source>
</evidence>
<dbReference type="Pfam" id="PF00520">
    <property type="entry name" value="Ion_trans"/>
    <property type="match status" value="1"/>
</dbReference>
<evidence type="ECO:0000256" key="11">
    <source>
        <dbReference type="SAM" id="MobiDB-lite"/>
    </source>
</evidence>
<gene>
    <name evidence="14" type="ORF">ZHAS_00006544</name>
</gene>
<dbReference type="PANTHER" id="PTHR47143:SF1">
    <property type="entry name" value="ION_TRANS DOMAIN-CONTAINING PROTEIN"/>
    <property type="match status" value="1"/>
</dbReference>
<feature type="transmembrane region" description="Helical" evidence="12">
    <location>
        <begin position="575"/>
        <end position="594"/>
    </location>
</feature>
<keyword evidence="8 12" id="KW-0472">Membrane</keyword>
<proteinExistence type="predicted"/>
<organism evidence="14">
    <name type="scientific">Anopheles sinensis</name>
    <name type="common">Mosquito</name>
    <dbReference type="NCBI Taxonomy" id="74873"/>
    <lineage>
        <taxon>Eukaryota</taxon>
        <taxon>Metazoa</taxon>
        <taxon>Ecdysozoa</taxon>
        <taxon>Arthropoda</taxon>
        <taxon>Hexapoda</taxon>
        <taxon>Insecta</taxon>
        <taxon>Pterygota</taxon>
        <taxon>Neoptera</taxon>
        <taxon>Endopterygota</taxon>
        <taxon>Diptera</taxon>
        <taxon>Nematocera</taxon>
        <taxon>Culicoidea</taxon>
        <taxon>Culicidae</taxon>
        <taxon>Anophelinae</taxon>
        <taxon>Anopheles</taxon>
    </lineage>
</organism>
<feature type="transmembrane region" description="Helical" evidence="12">
    <location>
        <begin position="606"/>
        <end position="625"/>
    </location>
</feature>
<dbReference type="GO" id="GO:1902495">
    <property type="term" value="C:transmembrane transporter complex"/>
    <property type="evidence" value="ECO:0007669"/>
    <property type="project" value="TreeGrafter"/>
</dbReference>
<dbReference type="VEuPathDB" id="VectorBase:ASIC006544"/>
<feature type="transmembrane region" description="Helical" evidence="12">
    <location>
        <begin position="701"/>
        <end position="720"/>
    </location>
</feature>
<keyword evidence="2" id="KW-0813">Transport</keyword>
<dbReference type="Proteomes" id="UP000030765">
    <property type="component" value="Unassembled WGS sequence"/>
</dbReference>
<keyword evidence="5 12" id="KW-1133">Transmembrane helix</keyword>
<evidence type="ECO:0000256" key="10">
    <source>
        <dbReference type="ARBA" id="ARBA00023303"/>
    </source>
</evidence>
<evidence type="ECO:0000256" key="1">
    <source>
        <dbReference type="ARBA" id="ARBA00004141"/>
    </source>
</evidence>
<evidence type="ECO:0000256" key="9">
    <source>
        <dbReference type="ARBA" id="ARBA00023180"/>
    </source>
</evidence>
<dbReference type="InterPro" id="IPR005821">
    <property type="entry name" value="Ion_trans_dom"/>
</dbReference>
<dbReference type="AlphaFoldDB" id="A0A084VML0"/>
<evidence type="ECO:0000256" key="3">
    <source>
        <dbReference type="ARBA" id="ARBA00022692"/>
    </source>
</evidence>
<feature type="domain" description="Ion transport" evidence="13">
    <location>
        <begin position="573"/>
        <end position="810"/>
    </location>
</feature>
<reference evidence="15" key="2">
    <citation type="submission" date="2020-05" db="UniProtKB">
        <authorList>
            <consortium name="EnsemblMetazoa"/>
        </authorList>
    </citation>
    <scope>IDENTIFICATION</scope>
</reference>
<dbReference type="Gene3D" id="1.25.40.20">
    <property type="entry name" value="Ankyrin repeat-containing domain"/>
    <property type="match status" value="1"/>
</dbReference>
<dbReference type="STRING" id="74873.A0A084VML0"/>
<dbReference type="VEuPathDB" id="VectorBase:ASIS013632"/>
<accession>A0A084VML0</accession>
<dbReference type="PANTHER" id="PTHR47143">
    <property type="entry name" value="TRANSIENT RECEPTOR POTENTIAL CATION CHANNEL PROTEIN PAINLESS"/>
    <property type="match status" value="1"/>
</dbReference>
<reference evidence="14 16" key="1">
    <citation type="journal article" date="2014" name="BMC Genomics">
        <title>Genome sequence of Anopheles sinensis provides insight into genetics basis of mosquito competence for malaria parasites.</title>
        <authorList>
            <person name="Zhou D."/>
            <person name="Zhang D."/>
            <person name="Ding G."/>
            <person name="Shi L."/>
            <person name="Hou Q."/>
            <person name="Ye Y."/>
            <person name="Xu Y."/>
            <person name="Zhou H."/>
            <person name="Xiong C."/>
            <person name="Li S."/>
            <person name="Yu J."/>
            <person name="Hong S."/>
            <person name="Yu X."/>
            <person name="Zou P."/>
            <person name="Chen C."/>
            <person name="Chang X."/>
            <person name="Wang W."/>
            <person name="Lv Y."/>
            <person name="Sun Y."/>
            <person name="Ma L."/>
            <person name="Shen B."/>
            <person name="Zhu C."/>
        </authorList>
    </citation>
    <scope>NUCLEOTIDE SEQUENCE [LARGE SCALE GENOMIC DNA]</scope>
</reference>
<comment type="subcellular location">
    <subcellularLocation>
        <location evidence="1">Membrane</location>
        <topology evidence="1">Multi-pass membrane protein</topology>
    </subcellularLocation>
</comment>
<feature type="compositionally biased region" description="Basic and acidic residues" evidence="11">
    <location>
        <begin position="909"/>
        <end position="925"/>
    </location>
</feature>
<sequence length="1043" mass="119815">MLCVMFDWHKQLEIFFKKTEKEKKQAESKTPYEKKQKKVLTKLHKEDEKMQAQKIDLKTGATTILRFVSKLLEKGADFNIYMNVWALPFDLLWKYYETETDVAEFINYYCKPNVAMTTLSVEGKVKSNKRSVEFHKKTEDRDVCVTVELLEIFICFNDSKNFTNFWERFAVTSENVEKVITLLLHVAVERNYTTYVDLIMKKASREIFKIEGNKSKTLDVQENCAVTLEKTPTSAEKPPGCCCLKKNCSNKTNSLAKGTASNTQNEVLKMQDITPESKETRAATLERTSLSAEGSTSCWCCFKCCEKRHNPAVQEAHDPCAQKKKSRKHEDSRAKEEKLVHRFVLKGLLKKICLNGNLYLLKLFLDKVSDRFLLNEHPLLILTIQKMSKLKETQEFKYLHDCAKMLIENHCKIRMQDTDPNKNTALHLALSCGYDKLASLMLKEGHGLMGFRNRQNLTPIEYGTTEFWNTYLNNCITNKDGSELRFNVGFLKPLAKDESSNTSKSLSSKWYPRCIKLVEEMNETHNSKYRFTRTVNDMTALRLISQSTDRKEFLMHPVIIAFITMKWKRLCHWNVLNLLLTTITMFTFAGYTLLSPGTLKDGTMGFAIVGALILLVREIMQWWLLRWSYLTLENVVDIINLVFIGIVIVCGWEQGGVCEKVSIYSSFVVISLSLQASFLLGASWNNLSKTLYMFKTVSSSFFSSFLSFTPVLGAFIYSFYRTNNELLDDSSRYCFENNCSEENFNNFRSFWNATIKTLVMTTGEFEAANVNFESGKWLLFIGFLFIAPIVILNLINGLAVSDIAAIRQESEFISVCKKVRLLERYERAVVDSRSTMPEYLQRLFRDPWFPGSFFEKYESIIYVKVNEMNKLAIKTKKQEKSTKESSKNKASNENLVSNGTTCNVTPVCNDKEDMGTRQPESKIDRSTFNNNDTGNKKGDVSTPVDKNITPNNNDAMKRASRAGNDLQPIPGFPWLPSCSLRYYIGIRSFQLALYMSLDQSYVDMAKAIARSQLKNNSGHQQLDHLKPIHGMSKLKSCKDKYKI</sequence>
<dbReference type="SUPFAM" id="SSF48403">
    <property type="entry name" value="Ankyrin repeat"/>
    <property type="match status" value="1"/>
</dbReference>
<keyword evidence="9" id="KW-0325">Glycoprotein</keyword>
<name>A0A084VML0_ANOSI</name>
<keyword evidence="7" id="KW-0406">Ion transport</keyword>
<evidence type="ECO:0000256" key="12">
    <source>
        <dbReference type="SAM" id="Phobius"/>
    </source>
</evidence>
<feature type="transmembrane region" description="Helical" evidence="12">
    <location>
        <begin position="661"/>
        <end position="680"/>
    </location>
</feature>
<protein>
    <submittedName>
        <fullName evidence="14">AGAP001011-PA-like protein</fullName>
    </submittedName>
</protein>
<evidence type="ECO:0000256" key="7">
    <source>
        <dbReference type="ARBA" id="ARBA00023065"/>
    </source>
</evidence>
<keyword evidence="6" id="KW-0040">ANK repeat</keyword>
<dbReference type="InterPro" id="IPR052076">
    <property type="entry name" value="TRP_cation_channel"/>
</dbReference>
<dbReference type="OrthoDB" id="10254927at2759"/>
<dbReference type="GO" id="GO:0005216">
    <property type="term" value="F:monoatomic ion channel activity"/>
    <property type="evidence" value="ECO:0007669"/>
    <property type="project" value="InterPro"/>
</dbReference>
<feature type="region of interest" description="Disordered" evidence="11">
    <location>
        <begin position="875"/>
        <end position="966"/>
    </location>
</feature>
<evidence type="ECO:0000313" key="16">
    <source>
        <dbReference type="Proteomes" id="UP000030765"/>
    </source>
</evidence>
<dbReference type="InterPro" id="IPR036770">
    <property type="entry name" value="Ankyrin_rpt-contain_sf"/>
</dbReference>
<keyword evidence="10" id="KW-0407">Ion channel</keyword>
<dbReference type="VEuPathDB" id="VectorBase:ASIS009610"/>
<dbReference type="EMBL" id="KE524975">
    <property type="protein sequence ID" value="KFB39204.1"/>
    <property type="molecule type" value="Genomic_DNA"/>
</dbReference>
<evidence type="ECO:0000256" key="6">
    <source>
        <dbReference type="ARBA" id="ARBA00023043"/>
    </source>
</evidence>
<keyword evidence="4" id="KW-0677">Repeat</keyword>
<feature type="compositionally biased region" description="Polar residues" evidence="11">
    <location>
        <begin position="895"/>
        <end position="906"/>
    </location>
</feature>
<keyword evidence="3 12" id="KW-0812">Transmembrane</keyword>
<evidence type="ECO:0000259" key="13">
    <source>
        <dbReference type="Pfam" id="PF00520"/>
    </source>
</evidence>
<evidence type="ECO:0000256" key="2">
    <source>
        <dbReference type="ARBA" id="ARBA00022448"/>
    </source>
</evidence>